<dbReference type="SUPFAM" id="SSF47384">
    <property type="entry name" value="Homodimeric domain of signal transducing histidine kinase"/>
    <property type="match status" value="1"/>
</dbReference>
<evidence type="ECO:0000256" key="7">
    <source>
        <dbReference type="SAM" id="Phobius"/>
    </source>
</evidence>
<evidence type="ECO:0000313" key="10">
    <source>
        <dbReference type="Proteomes" id="UP000010366"/>
    </source>
</evidence>
<dbReference type="GO" id="GO:0016036">
    <property type="term" value="P:cellular response to phosphate starvation"/>
    <property type="evidence" value="ECO:0007669"/>
    <property type="project" value="TreeGrafter"/>
</dbReference>
<evidence type="ECO:0000256" key="3">
    <source>
        <dbReference type="ARBA" id="ARBA00022553"/>
    </source>
</evidence>
<evidence type="ECO:0000259" key="8">
    <source>
        <dbReference type="PROSITE" id="PS50109"/>
    </source>
</evidence>
<keyword evidence="10" id="KW-1185">Reference proteome</keyword>
<sequence>MSRYSQPAKQSIRILQGYANGNGDRYSRLRWRLLLSYLAVMLATFGISGLATYGLFLKSLHRGMDDRLSVLADGAAHSLTDVQKQWLTQVMRKRVDPTQLAPTLPIDNDGDLDISWQNMRSPRQRIEWFDKRSQLLATSGRTFDFVPLQPDRPSAHNNQLYSLTRSIYKNINGQKMLQGYIRVSESVEVLEGELSYLRWVLGLGGIVGLGLTGLGSIWLTQQSLQPIQRNLQQLQQFTVDASHELRSPLTAVKIEVDGLRSDLADLLPVNRHRVEVISKGIEQIRYLVEDLLLLTRLDVNLGSQERQLIAIDEILEDLLELLESQAQNRQITLNSKLLSHAHVNGDRTQLPRLFRNLLDNALKYTPSGGNITVTMDRVKGAVNVKIIDTGVGIAEEHLPLVFDRFWQADIDGADDRGGLGLGLAIAQSIARSHQGEIRVDSQLDRGSCFHVKLPLA</sequence>
<dbReference type="InterPro" id="IPR003594">
    <property type="entry name" value="HATPase_dom"/>
</dbReference>
<dbReference type="Proteomes" id="UP000010366">
    <property type="component" value="Chromosome"/>
</dbReference>
<name>K9UDR9_CHAP6</name>
<evidence type="ECO:0000256" key="5">
    <source>
        <dbReference type="ARBA" id="ARBA00022777"/>
    </source>
</evidence>
<dbReference type="GO" id="GO:0005886">
    <property type="term" value="C:plasma membrane"/>
    <property type="evidence" value="ECO:0007669"/>
    <property type="project" value="TreeGrafter"/>
</dbReference>
<dbReference type="SMART" id="SM00387">
    <property type="entry name" value="HATPase_c"/>
    <property type="match status" value="1"/>
</dbReference>
<reference evidence="9 10" key="1">
    <citation type="submission" date="2012-05" db="EMBL/GenBank/DDBJ databases">
        <title>Finished chromosome of genome of Chamaesiphon sp. PCC 6605.</title>
        <authorList>
            <consortium name="US DOE Joint Genome Institute"/>
            <person name="Gugger M."/>
            <person name="Coursin T."/>
            <person name="Rippka R."/>
            <person name="Tandeau De Marsac N."/>
            <person name="Huntemann M."/>
            <person name="Wei C.-L."/>
            <person name="Han J."/>
            <person name="Detter J.C."/>
            <person name="Han C."/>
            <person name="Tapia R."/>
            <person name="Chen A."/>
            <person name="Kyrpides N."/>
            <person name="Mavromatis K."/>
            <person name="Markowitz V."/>
            <person name="Szeto E."/>
            <person name="Ivanova N."/>
            <person name="Pagani I."/>
            <person name="Pati A."/>
            <person name="Goodwin L."/>
            <person name="Nordberg H.P."/>
            <person name="Cantor M.N."/>
            <person name="Hua S.X."/>
            <person name="Woyke T."/>
            <person name="Kerfeld C.A."/>
        </authorList>
    </citation>
    <scope>NUCLEOTIDE SEQUENCE [LARGE SCALE GENOMIC DNA]</scope>
    <source>
        <strain evidence="10">ATCC 27169 / PCC 6605</strain>
    </source>
</reference>
<keyword evidence="5 9" id="KW-0418">Kinase</keyword>
<dbReference type="Pfam" id="PF00512">
    <property type="entry name" value="HisKA"/>
    <property type="match status" value="1"/>
</dbReference>
<dbReference type="FunFam" id="3.30.565.10:FF:000006">
    <property type="entry name" value="Sensor histidine kinase WalK"/>
    <property type="match status" value="1"/>
</dbReference>
<keyword evidence="3" id="KW-0597">Phosphoprotein</keyword>
<dbReference type="SUPFAM" id="SSF55874">
    <property type="entry name" value="ATPase domain of HSP90 chaperone/DNA topoisomerase II/histidine kinase"/>
    <property type="match status" value="1"/>
</dbReference>
<dbReference type="RefSeq" id="WP_015159150.1">
    <property type="nucleotide sequence ID" value="NC_019697.1"/>
</dbReference>
<dbReference type="InterPro" id="IPR003661">
    <property type="entry name" value="HisK_dim/P_dom"/>
</dbReference>
<dbReference type="InterPro" id="IPR050351">
    <property type="entry name" value="BphY/WalK/GraS-like"/>
</dbReference>
<keyword evidence="6" id="KW-0902">Two-component regulatory system</keyword>
<dbReference type="InterPro" id="IPR036097">
    <property type="entry name" value="HisK_dim/P_sf"/>
</dbReference>
<dbReference type="OrthoDB" id="417111at2"/>
<feature type="transmembrane region" description="Helical" evidence="7">
    <location>
        <begin position="34"/>
        <end position="56"/>
    </location>
</feature>
<accession>K9UDR9</accession>
<evidence type="ECO:0000256" key="4">
    <source>
        <dbReference type="ARBA" id="ARBA00022679"/>
    </source>
</evidence>
<protein>
    <recommendedName>
        <fullName evidence="2">histidine kinase</fullName>
        <ecNumber evidence="2">2.7.13.3</ecNumber>
    </recommendedName>
</protein>
<evidence type="ECO:0000256" key="2">
    <source>
        <dbReference type="ARBA" id="ARBA00012438"/>
    </source>
</evidence>
<keyword evidence="7" id="KW-0812">Transmembrane</keyword>
<dbReference type="InterPro" id="IPR004358">
    <property type="entry name" value="Sig_transdc_His_kin-like_C"/>
</dbReference>
<dbReference type="Pfam" id="PF02518">
    <property type="entry name" value="HATPase_c"/>
    <property type="match status" value="1"/>
</dbReference>
<dbReference type="EC" id="2.7.13.3" evidence="2"/>
<dbReference type="InterPro" id="IPR036890">
    <property type="entry name" value="HATPase_C_sf"/>
</dbReference>
<dbReference type="Gene3D" id="3.30.565.10">
    <property type="entry name" value="Histidine kinase-like ATPase, C-terminal domain"/>
    <property type="match status" value="1"/>
</dbReference>
<dbReference type="CDD" id="cd00082">
    <property type="entry name" value="HisKA"/>
    <property type="match status" value="1"/>
</dbReference>
<dbReference type="eggNOG" id="COG2205">
    <property type="taxonomic scope" value="Bacteria"/>
</dbReference>
<evidence type="ECO:0000256" key="6">
    <source>
        <dbReference type="ARBA" id="ARBA00023012"/>
    </source>
</evidence>
<comment type="catalytic activity">
    <reaction evidence="1">
        <text>ATP + protein L-histidine = ADP + protein N-phospho-L-histidine.</text>
        <dbReference type="EC" id="2.7.13.3"/>
    </reaction>
</comment>
<dbReference type="KEGG" id="cmp:Cha6605_1869"/>
<dbReference type="PANTHER" id="PTHR45453">
    <property type="entry name" value="PHOSPHATE REGULON SENSOR PROTEIN PHOR"/>
    <property type="match status" value="1"/>
</dbReference>
<dbReference type="STRING" id="1173020.Cha6605_1869"/>
<dbReference type="PROSITE" id="PS50109">
    <property type="entry name" value="HIS_KIN"/>
    <property type="match status" value="1"/>
</dbReference>
<organism evidence="9 10">
    <name type="scientific">Chamaesiphon minutus (strain ATCC 27169 / PCC 6605)</name>
    <dbReference type="NCBI Taxonomy" id="1173020"/>
    <lineage>
        <taxon>Bacteria</taxon>
        <taxon>Bacillati</taxon>
        <taxon>Cyanobacteriota</taxon>
        <taxon>Cyanophyceae</taxon>
        <taxon>Gomontiellales</taxon>
        <taxon>Chamaesiphonaceae</taxon>
        <taxon>Chamaesiphon</taxon>
    </lineage>
</organism>
<keyword evidence="7" id="KW-0472">Membrane</keyword>
<evidence type="ECO:0000256" key="1">
    <source>
        <dbReference type="ARBA" id="ARBA00000085"/>
    </source>
</evidence>
<keyword evidence="4" id="KW-0808">Transferase</keyword>
<dbReference type="InterPro" id="IPR005467">
    <property type="entry name" value="His_kinase_dom"/>
</dbReference>
<dbReference type="GO" id="GO:0000155">
    <property type="term" value="F:phosphorelay sensor kinase activity"/>
    <property type="evidence" value="ECO:0007669"/>
    <property type="project" value="InterPro"/>
</dbReference>
<proteinExistence type="predicted"/>
<dbReference type="Gene3D" id="1.10.287.130">
    <property type="match status" value="1"/>
</dbReference>
<dbReference type="SMART" id="SM00388">
    <property type="entry name" value="HisKA"/>
    <property type="match status" value="1"/>
</dbReference>
<keyword evidence="7" id="KW-1133">Transmembrane helix</keyword>
<evidence type="ECO:0000313" key="9">
    <source>
        <dbReference type="EMBL" id="AFY92980.1"/>
    </source>
</evidence>
<gene>
    <name evidence="9" type="ORF">Cha6605_1869</name>
</gene>
<dbReference type="GO" id="GO:0004721">
    <property type="term" value="F:phosphoprotein phosphatase activity"/>
    <property type="evidence" value="ECO:0007669"/>
    <property type="project" value="TreeGrafter"/>
</dbReference>
<dbReference type="PRINTS" id="PR00344">
    <property type="entry name" value="BCTRLSENSOR"/>
</dbReference>
<dbReference type="PANTHER" id="PTHR45453:SF1">
    <property type="entry name" value="PHOSPHATE REGULON SENSOR PROTEIN PHOR"/>
    <property type="match status" value="1"/>
</dbReference>
<feature type="domain" description="Histidine kinase" evidence="8">
    <location>
        <begin position="240"/>
        <end position="456"/>
    </location>
</feature>
<dbReference type="HOGENOM" id="CLU_000445_89_6_3"/>
<dbReference type="EMBL" id="CP003600">
    <property type="protein sequence ID" value="AFY92980.1"/>
    <property type="molecule type" value="Genomic_DNA"/>
</dbReference>
<dbReference type="AlphaFoldDB" id="K9UDR9"/>